<dbReference type="InterPro" id="IPR001451">
    <property type="entry name" value="Hexapep"/>
</dbReference>
<dbReference type="InterPro" id="IPR051159">
    <property type="entry name" value="Hexapeptide_acetyltransf"/>
</dbReference>
<keyword evidence="3" id="KW-0677">Repeat</keyword>
<dbReference type="Pfam" id="PF12464">
    <property type="entry name" value="Mac"/>
    <property type="match status" value="1"/>
</dbReference>
<keyword evidence="6" id="KW-1185">Reference proteome</keyword>
<feature type="domain" description="N-acetyltransferase" evidence="4">
    <location>
        <begin position="4"/>
        <end position="155"/>
    </location>
</feature>
<dbReference type="PANTHER" id="PTHR23416:SF23">
    <property type="entry name" value="ACETYLTRANSFERASE C18B11.09C-RELATED"/>
    <property type="match status" value="1"/>
</dbReference>
<dbReference type="SUPFAM" id="SSF55729">
    <property type="entry name" value="Acyl-CoA N-acyltransferases (Nat)"/>
    <property type="match status" value="1"/>
</dbReference>
<comment type="caution">
    <text evidence="5">The sequence shown here is derived from an EMBL/GenBank/DDBJ whole genome shotgun (WGS) entry which is preliminary data.</text>
</comment>
<dbReference type="SMART" id="SM01266">
    <property type="entry name" value="Mac"/>
    <property type="match status" value="1"/>
</dbReference>
<dbReference type="CDD" id="cd03357">
    <property type="entry name" value="LbH_MAT_GAT"/>
    <property type="match status" value="1"/>
</dbReference>
<dbReference type="InterPro" id="IPR024688">
    <property type="entry name" value="Mac_dom"/>
</dbReference>
<dbReference type="Gene3D" id="2.160.10.10">
    <property type="entry name" value="Hexapeptide repeat proteins"/>
    <property type="match status" value="1"/>
</dbReference>
<dbReference type="OrthoDB" id="2643438at2"/>
<gene>
    <name evidence="5" type="ORF">C2L71_08755</name>
</gene>
<protein>
    <recommendedName>
        <fullName evidence="4">N-acetyltransferase domain-containing protein</fullName>
    </recommendedName>
</protein>
<dbReference type="CDD" id="cd04301">
    <property type="entry name" value="NAT_SF"/>
    <property type="match status" value="1"/>
</dbReference>
<evidence type="ECO:0000256" key="3">
    <source>
        <dbReference type="ARBA" id="ARBA00022737"/>
    </source>
</evidence>
<evidence type="ECO:0000256" key="1">
    <source>
        <dbReference type="ARBA" id="ARBA00007274"/>
    </source>
</evidence>
<evidence type="ECO:0000313" key="5">
    <source>
        <dbReference type="EMBL" id="PNV67320.1"/>
    </source>
</evidence>
<dbReference type="GO" id="GO:0016407">
    <property type="term" value="F:acetyltransferase activity"/>
    <property type="evidence" value="ECO:0007669"/>
    <property type="project" value="InterPro"/>
</dbReference>
<dbReference type="SUPFAM" id="SSF51161">
    <property type="entry name" value="Trimeric LpxA-like enzymes"/>
    <property type="match status" value="1"/>
</dbReference>
<dbReference type="Pfam" id="PF00132">
    <property type="entry name" value="Hexapep"/>
    <property type="match status" value="1"/>
</dbReference>
<dbReference type="InterPro" id="IPR000182">
    <property type="entry name" value="GNAT_dom"/>
</dbReference>
<sequence length="370" mass="38938">MDRIVVEDVRERSAELVEKLAGVWEASVRATHHFLTEADVVALRPEVYEVLESVAQLAVVREGGAPVAFAGAEGGVLEMLFAAPAARGCGVGKALLAHAVEDWGVHRLDVNEQNPAALGFYEHEGFFVAARSSADGAGRPFPTLHLALATGIRAQMASGEWFEAADLLLEQDRIRARRIMQRFNADATLDDEGRAALLGGLLGALGAGSSMSAGAQVDYGYHVYVGCNCFFNFNCTFLDGAPIVFGDDVWVGPNCTFATALHPMVGRERAVWFDAQDAPHLRERNLPIVVGNDVWIAAGVTVNPGVTIGDGAVIGSGSVVTKDVPPRTLAFGNPCRPVREITAEDAIGNAGVVEAAADAAHAEAEAGAAL</sequence>
<organism evidence="5 6">
    <name type="scientific">Enteroscipio rubneri</name>
    <dbReference type="NCBI Taxonomy" id="2070686"/>
    <lineage>
        <taxon>Bacteria</taxon>
        <taxon>Bacillati</taxon>
        <taxon>Actinomycetota</taxon>
        <taxon>Coriobacteriia</taxon>
        <taxon>Eggerthellales</taxon>
        <taxon>Eggerthellaceae</taxon>
        <taxon>Enteroscipio</taxon>
    </lineage>
</organism>
<evidence type="ECO:0000313" key="6">
    <source>
        <dbReference type="Proteomes" id="UP000236197"/>
    </source>
</evidence>
<keyword evidence="2" id="KW-0808">Transferase</keyword>
<dbReference type="GO" id="GO:0005829">
    <property type="term" value="C:cytosol"/>
    <property type="evidence" value="ECO:0007669"/>
    <property type="project" value="TreeGrafter"/>
</dbReference>
<dbReference type="Pfam" id="PF13508">
    <property type="entry name" value="Acetyltransf_7"/>
    <property type="match status" value="1"/>
</dbReference>
<dbReference type="InterPro" id="IPR016181">
    <property type="entry name" value="Acyl_CoA_acyltransferase"/>
</dbReference>
<evidence type="ECO:0000259" key="4">
    <source>
        <dbReference type="PROSITE" id="PS51186"/>
    </source>
</evidence>
<dbReference type="PROSITE" id="PS00101">
    <property type="entry name" value="HEXAPEP_TRANSFERASES"/>
    <property type="match status" value="1"/>
</dbReference>
<dbReference type="PROSITE" id="PS51186">
    <property type="entry name" value="GNAT"/>
    <property type="match status" value="1"/>
</dbReference>
<name>A0A2K2UAW1_9ACTN</name>
<dbReference type="InterPro" id="IPR018357">
    <property type="entry name" value="Hexapep_transf_CS"/>
</dbReference>
<evidence type="ECO:0000256" key="2">
    <source>
        <dbReference type="ARBA" id="ARBA00022679"/>
    </source>
</evidence>
<accession>A0A2K2UAW1</accession>
<dbReference type="Gene3D" id="3.40.630.30">
    <property type="match status" value="1"/>
</dbReference>
<dbReference type="EMBL" id="PPEK01000010">
    <property type="protein sequence ID" value="PNV67320.1"/>
    <property type="molecule type" value="Genomic_DNA"/>
</dbReference>
<dbReference type="PANTHER" id="PTHR23416">
    <property type="entry name" value="SIALIC ACID SYNTHASE-RELATED"/>
    <property type="match status" value="1"/>
</dbReference>
<dbReference type="GO" id="GO:0008374">
    <property type="term" value="F:O-acyltransferase activity"/>
    <property type="evidence" value="ECO:0007669"/>
    <property type="project" value="TreeGrafter"/>
</dbReference>
<dbReference type="InterPro" id="IPR011004">
    <property type="entry name" value="Trimer_LpxA-like_sf"/>
</dbReference>
<dbReference type="AlphaFoldDB" id="A0A2K2UAW1"/>
<dbReference type="Proteomes" id="UP000236197">
    <property type="component" value="Unassembled WGS sequence"/>
</dbReference>
<comment type="similarity">
    <text evidence="1">Belongs to the transferase hexapeptide repeat family.</text>
</comment>
<proteinExistence type="inferred from homology"/>
<reference evidence="6" key="1">
    <citation type="submission" date="2018-01" db="EMBL/GenBank/DDBJ databases">
        <title>Rubneribacter badeniensis gen. nov., sp. nov., and Colonibacter rubneri, gen. nov., sp. nov., WGS of new members of the Eggerthellaceae.</title>
        <authorList>
            <person name="Danylec N."/>
            <person name="Stoll D.A."/>
            <person name="Doetsch A."/>
            <person name="Kulling S.E."/>
            <person name="Huch M."/>
        </authorList>
    </citation>
    <scope>NUCLEOTIDE SEQUENCE [LARGE SCALE GENOMIC DNA]</scope>
    <source>
        <strain evidence="6">ResAG-96</strain>
    </source>
</reference>